<sequence length="127" mass="14086">MIDPVSWAWQGTDLSIRGGAPSSGQRGEPGSFRQVMQDTIASWRVSQHANHRMEERGISLTAGDWRAMEQAAKQAESKGARDTYMVMGDVGFVVHLPSRTLVTALKHEEHPIVTQIDSVVFVSRPDR</sequence>
<accession>A0ABS0F1T1</accession>
<organism evidence="1 2">
    <name type="scientific">Alicyclobacillus mali</name>
    <name type="common">ex Roth et al. 2021</name>
    <dbReference type="NCBI Taxonomy" id="1123961"/>
    <lineage>
        <taxon>Bacteria</taxon>
        <taxon>Bacillati</taxon>
        <taxon>Bacillota</taxon>
        <taxon>Bacilli</taxon>
        <taxon>Bacillales</taxon>
        <taxon>Alicyclobacillaceae</taxon>
        <taxon>Alicyclobacillus</taxon>
    </lineage>
</organism>
<reference evidence="1 2" key="1">
    <citation type="submission" date="2020-11" db="EMBL/GenBank/DDBJ databases">
        <title>Genomic insight of Alicyclobacillus mali FL 18 reveals a new arsenic-resistant strain, with potential in environmental biotechnology.</title>
        <authorList>
            <person name="Fiorentino G."/>
            <person name="Gallo G."/>
            <person name="Aulitto M."/>
        </authorList>
    </citation>
    <scope>NUCLEOTIDE SEQUENCE [LARGE SCALE GENOMIC DNA]</scope>
    <source>
        <strain evidence="1 2">FL 18</strain>
    </source>
</reference>
<dbReference type="RefSeq" id="WP_067848539.1">
    <property type="nucleotide sequence ID" value="NZ_JADPKZ010000034.1"/>
</dbReference>
<dbReference type="EMBL" id="JADPKZ010000034">
    <property type="protein sequence ID" value="MBF8377237.1"/>
    <property type="molecule type" value="Genomic_DNA"/>
</dbReference>
<protein>
    <recommendedName>
        <fullName evidence="3">Flagellar operon protein</fullName>
    </recommendedName>
</protein>
<keyword evidence="2" id="KW-1185">Reference proteome</keyword>
<evidence type="ECO:0000313" key="1">
    <source>
        <dbReference type="EMBL" id="MBF8377237.1"/>
    </source>
</evidence>
<comment type="caution">
    <text evidence="1">The sequence shown here is derived from an EMBL/GenBank/DDBJ whole genome shotgun (WGS) entry which is preliminary data.</text>
</comment>
<dbReference type="Proteomes" id="UP000642910">
    <property type="component" value="Unassembled WGS sequence"/>
</dbReference>
<gene>
    <name evidence="1" type="ORF">IW967_05055</name>
</gene>
<evidence type="ECO:0000313" key="2">
    <source>
        <dbReference type="Proteomes" id="UP000642910"/>
    </source>
</evidence>
<proteinExistence type="predicted"/>
<name>A0ABS0F1T1_9BACL</name>
<evidence type="ECO:0008006" key="3">
    <source>
        <dbReference type="Google" id="ProtNLM"/>
    </source>
</evidence>